<dbReference type="InterPro" id="IPR037523">
    <property type="entry name" value="VOC_core"/>
</dbReference>
<gene>
    <name evidence="2" type="ORF">A7K91_02365</name>
</gene>
<reference evidence="2 3" key="1">
    <citation type="submission" date="2016-05" db="EMBL/GenBank/DDBJ databases">
        <title>Paenibacillus oryzae. sp. nov., isolated from the rice root.</title>
        <authorList>
            <person name="Zhang J."/>
            <person name="Zhang X."/>
        </authorList>
    </citation>
    <scope>NUCLEOTIDE SEQUENCE [LARGE SCALE GENOMIC DNA]</scope>
    <source>
        <strain evidence="2 3">1DrF-4</strain>
    </source>
</reference>
<protein>
    <submittedName>
        <fullName evidence="2">Glyoxalase</fullName>
    </submittedName>
</protein>
<accession>A0A1A5YA21</accession>
<evidence type="ECO:0000313" key="3">
    <source>
        <dbReference type="Proteomes" id="UP000092024"/>
    </source>
</evidence>
<dbReference type="SUPFAM" id="SSF54593">
    <property type="entry name" value="Glyoxalase/Bleomycin resistance protein/Dihydroxybiphenyl dioxygenase"/>
    <property type="match status" value="1"/>
</dbReference>
<evidence type="ECO:0000313" key="2">
    <source>
        <dbReference type="EMBL" id="OBR62476.1"/>
    </source>
</evidence>
<evidence type="ECO:0000259" key="1">
    <source>
        <dbReference type="PROSITE" id="PS51819"/>
    </source>
</evidence>
<dbReference type="PANTHER" id="PTHR36503:SF1">
    <property type="entry name" value="BLR2520 PROTEIN"/>
    <property type="match status" value="1"/>
</dbReference>
<dbReference type="InterPro" id="IPR029068">
    <property type="entry name" value="Glyas_Bleomycin-R_OHBP_Dase"/>
</dbReference>
<dbReference type="Proteomes" id="UP000092024">
    <property type="component" value="Unassembled WGS sequence"/>
</dbReference>
<dbReference type="InterPro" id="IPR004360">
    <property type="entry name" value="Glyas_Fos-R_dOase_dom"/>
</dbReference>
<dbReference type="PROSITE" id="PS51819">
    <property type="entry name" value="VOC"/>
    <property type="match status" value="1"/>
</dbReference>
<comment type="caution">
    <text evidence="2">The sequence shown here is derived from an EMBL/GenBank/DDBJ whole genome shotgun (WGS) entry which is preliminary data.</text>
</comment>
<dbReference type="Pfam" id="PF00903">
    <property type="entry name" value="Glyoxalase"/>
    <property type="match status" value="1"/>
</dbReference>
<proteinExistence type="predicted"/>
<dbReference type="STRING" id="1844972.A7K91_02365"/>
<dbReference type="RefSeq" id="WP_068687336.1">
    <property type="nucleotide sequence ID" value="NZ_LYPA01000080.1"/>
</dbReference>
<feature type="domain" description="VOC" evidence="1">
    <location>
        <begin position="4"/>
        <end position="129"/>
    </location>
</feature>
<dbReference type="EMBL" id="LYPA01000080">
    <property type="protein sequence ID" value="OBR62476.1"/>
    <property type="molecule type" value="Genomic_DNA"/>
</dbReference>
<dbReference type="AlphaFoldDB" id="A0A1A5YA21"/>
<sequence length="137" mass="15313">MRAQLEGITVLANDVPRLARFYRDVLGFNTVIEENHYVEFENSGVRLAIFSKPLMADNTNDHPSFTEERKGQAFELNFKCDSPEEARGTYHDFVSKGATGITEPKSMSWGHTTGFFADPEGNIHSIFAVNPVAKGEE</sequence>
<dbReference type="OrthoDB" id="9796521at2"/>
<organism evidence="2 3">
    <name type="scientific">Paenibacillus oryzae</name>
    <dbReference type="NCBI Taxonomy" id="1844972"/>
    <lineage>
        <taxon>Bacteria</taxon>
        <taxon>Bacillati</taxon>
        <taxon>Bacillota</taxon>
        <taxon>Bacilli</taxon>
        <taxon>Bacillales</taxon>
        <taxon>Paenibacillaceae</taxon>
        <taxon>Paenibacillus</taxon>
    </lineage>
</organism>
<keyword evidence="3" id="KW-1185">Reference proteome</keyword>
<dbReference type="PANTHER" id="PTHR36503">
    <property type="entry name" value="BLR2520 PROTEIN"/>
    <property type="match status" value="1"/>
</dbReference>
<name>A0A1A5YA21_9BACL</name>
<dbReference type="Gene3D" id="3.10.180.10">
    <property type="entry name" value="2,3-Dihydroxybiphenyl 1,2-Dioxygenase, domain 1"/>
    <property type="match status" value="1"/>
</dbReference>